<feature type="region of interest" description="Disordered" evidence="1">
    <location>
        <begin position="1"/>
        <end position="309"/>
    </location>
</feature>
<feature type="domain" description="SPOR" evidence="3">
    <location>
        <begin position="534"/>
        <end position="619"/>
    </location>
</feature>
<feature type="compositionally biased region" description="Basic and acidic residues" evidence="1">
    <location>
        <begin position="277"/>
        <end position="293"/>
    </location>
</feature>
<feature type="compositionally biased region" description="Basic and acidic residues" evidence="1">
    <location>
        <begin position="58"/>
        <end position="75"/>
    </location>
</feature>
<dbReference type="PROSITE" id="PS51724">
    <property type="entry name" value="SPOR"/>
    <property type="match status" value="1"/>
</dbReference>
<dbReference type="GeneID" id="95773116"/>
<accession>A0A6C1KHL0</accession>
<dbReference type="GO" id="GO:0042834">
    <property type="term" value="F:peptidoglycan binding"/>
    <property type="evidence" value="ECO:0007669"/>
    <property type="project" value="InterPro"/>
</dbReference>
<sequence>MVDESRFRYRRDEGAAEGGQRPRSAPSSAATGGDPLAELARLIGDDDPFDDFSGLDRAPQDRAPQDRAPQDRATQDRTQQATDPRGQDPRIDPRFDPRVAQRQAAPAAPAYPDPRTVARAPARPVPPPAPTYYDDEDDEDWEAEPQASHQAAPPPAHAPARPVSNQAPVRPAPAVPPRPSSPSLYAPPPAPQPAVPAARAVQPQAAPSFAPAPAATRGAPDATVRSGYGSLSRVAPPVGGQDRDEDDYEDDYDDLPPARPAGAAAYGQQAGYAPSRQDPRQDPRTGARVDPRSHAAAQGRSYEAEDDEAGYAYSAARRDDDGYDDYDDTYDPEYGEDGYMPPHGEEMYDAEPRRRKGRLALILGVSVLGLVVAGVAGVFAFNMASGRSSLTAASTTPVIKADTAPAKTATPAPQSADGGQKMIYDRMGANAGNERMVSREEQPVDVTAAARALPADTSAPPPAPMQATQNLTEPKRVRTVAVRADGSFAQTVPGTVSAYAPMQNPIPAGLPDPNPVTTVPAVAPSQTASINPAPSAAGAYVVQVASQRSEADAMGSWRALQTKYPNLLGNYRATVKKADLGDKGIYYRAQVGPFASRDQANELCQSLRAQGGDCVVNKN</sequence>
<dbReference type="Pfam" id="PF05036">
    <property type="entry name" value="SPOR"/>
    <property type="match status" value="1"/>
</dbReference>
<feature type="compositionally biased region" description="Basic and acidic residues" evidence="1">
    <location>
        <begin position="85"/>
        <end position="99"/>
    </location>
</feature>
<keyword evidence="2" id="KW-0812">Transmembrane</keyword>
<evidence type="ECO:0000256" key="2">
    <source>
        <dbReference type="SAM" id="Phobius"/>
    </source>
</evidence>
<dbReference type="SUPFAM" id="SSF110997">
    <property type="entry name" value="Sporulation related repeat"/>
    <property type="match status" value="1"/>
</dbReference>
<name>A0A6C1KHL0_XANAU</name>
<dbReference type="OrthoDB" id="7338235at2"/>
<organism evidence="4 5">
    <name type="scientific">Xanthobacter autotrophicus</name>
    <dbReference type="NCBI Taxonomy" id="280"/>
    <lineage>
        <taxon>Bacteria</taxon>
        <taxon>Pseudomonadati</taxon>
        <taxon>Pseudomonadota</taxon>
        <taxon>Alphaproteobacteria</taxon>
        <taxon>Hyphomicrobiales</taxon>
        <taxon>Xanthobacteraceae</taxon>
        <taxon>Xanthobacter</taxon>
    </lineage>
</organism>
<feature type="compositionally biased region" description="Low complexity" evidence="1">
    <location>
        <begin position="100"/>
        <end position="122"/>
    </location>
</feature>
<evidence type="ECO:0000259" key="3">
    <source>
        <dbReference type="PROSITE" id="PS51724"/>
    </source>
</evidence>
<dbReference type="AlphaFoldDB" id="A0A6C1KHL0"/>
<dbReference type="InterPro" id="IPR036680">
    <property type="entry name" value="SPOR-like_sf"/>
</dbReference>
<feature type="compositionally biased region" description="Acidic residues" evidence="1">
    <location>
        <begin position="243"/>
        <end position="254"/>
    </location>
</feature>
<feature type="compositionally biased region" description="Pro residues" evidence="1">
    <location>
        <begin position="170"/>
        <end position="194"/>
    </location>
</feature>
<dbReference type="EMBL" id="VAUP01000015">
    <property type="protein sequence ID" value="TLX43759.1"/>
    <property type="molecule type" value="Genomic_DNA"/>
</dbReference>
<gene>
    <name evidence="4" type="ORF">FBQ73_06535</name>
</gene>
<feature type="compositionally biased region" description="Low complexity" evidence="1">
    <location>
        <begin position="195"/>
        <end position="215"/>
    </location>
</feature>
<feature type="compositionally biased region" description="Acidic residues" evidence="1">
    <location>
        <begin position="133"/>
        <end position="143"/>
    </location>
</feature>
<feature type="region of interest" description="Disordered" evidence="1">
    <location>
        <begin position="454"/>
        <end position="473"/>
    </location>
</feature>
<keyword evidence="2" id="KW-0472">Membrane</keyword>
<proteinExistence type="predicted"/>
<reference evidence="4 5" key="1">
    <citation type="submission" date="2019-05" db="EMBL/GenBank/DDBJ databases">
        <authorList>
            <person name="Zhou X."/>
        </authorList>
    </citation>
    <scope>NUCLEOTIDE SEQUENCE [LARGE SCALE GENOMIC DNA]</scope>
    <source>
        <strain evidence="4 5">DSM 432</strain>
    </source>
</reference>
<dbReference type="Proteomes" id="UP000305131">
    <property type="component" value="Unassembled WGS sequence"/>
</dbReference>
<comment type="caution">
    <text evidence="4">The sequence shown here is derived from an EMBL/GenBank/DDBJ whole genome shotgun (WGS) entry which is preliminary data.</text>
</comment>
<feature type="transmembrane region" description="Helical" evidence="2">
    <location>
        <begin position="359"/>
        <end position="381"/>
    </location>
</feature>
<dbReference type="InterPro" id="IPR007730">
    <property type="entry name" value="SPOR-like_dom"/>
</dbReference>
<feature type="compositionally biased region" description="Low complexity" evidence="1">
    <location>
        <begin position="260"/>
        <end position="274"/>
    </location>
</feature>
<evidence type="ECO:0000313" key="5">
    <source>
        <dbReference type="Proteomes" id="UP000305131"/>
    </source>
</evidence>
<dbReference type="RefSeq" id="WP_138398668.1">
    <property type="nucleotide sequence ID" value="NZ_JBAFVI010000001.1"/>
</dbReference>
<evidence type="ECO:0000256" key="1">
    <source>
        <dbReference type="SAM" id="MobiDB-lite"/>
    </source>
</evidence>
<feature type="compositionally biased region" description="Basic and acidic residues" evidence="1">
    <location>
        <begin position="1"/>
        <end position="14"/>
    </location>
</feature>
<dbReference type="Gene3D" id="3.30.70.1070">
    <property type="entry name" value="Sporulation related repeat"/>
    <property type="match status" value="1"/>
</dbReference>
<evidence type="ECO:0000313" key="4">
    <source>
        <dbReference type="EMBL" id="TLX43759.1"/>
    </source>
</evidence>
<protein>
    <recommendedName>
        <fullName evidence="3">SPOR domain-containing protein</fullName>
    </recommendedName>
</protein>
<keyword evidence="2" id="KW-1133">Transmembrane helix</keyword>